<evidence type="ECO:0000313" key="1">
    <source>
        <dbReference type="EMBL" id="MBE1584102.1"/>
    </source>
</evidence>
<name>A0ABR9LTY5_9ACTN</name>
<keyword evidence="2" id="KW-1185">Reference proteome</keyword>
<evidence type="ECO:0000313" key="2">
    <source>
        <dbReference type="Proteomes" id="UP000633509"/>
    </source>
</evidence>
<organism evidence="1 2">
    <name type="scientific">Nonomuraea angiospora</name>
    <dbReference type="NCBI Taxonomy" id="46172"/>
    <lineage>
        <taxon>Bacteria</taxon>
        <taxon>Bacillati</taxon>
        <taxon>Actinomycetota</taxon>
        <taxon>Actinomycetes</taxon>
        <taxon>Streptosporangiales</taxon>
        <taxon>Streptosporangiaceae</taxon>
        <taxon>Nonomuraea</taxon>
    </lineage>
</organism>
<evidence type="ECO:0008006" key="3">
    <source>
        <dbReference type="Google" id="ProtNLM"/>
    </source>
</evidence>
<proteinExistence type="predicted"/>
<dbReference type="Proteomes" id="UP000633509">
    <property type="component" value="Unassembled WGS sequence"/>
</dbReference>
<comment type="caution">
    <text evidence="1">The sequence shown here is derived from an EMBL/GenBank/DDBJ whole genome shotgun (WGS) entry which is preliminary data.</text>
</comment>
<dbReference type="EMBL" id="JADBEK010000001">
    <property type="protein sequence ID" value="MBE1584102.1"/>
    <property type="molecule type" value="Genomic_DNA"/>
</dbReference>
<gene>
    <name evidence="1" type="ORF">H4W80_002360</name>
</gene>
<accession>A0ABR9LTY5</accession>
<protein>
    <recommendedName>
        <fullName evidence="3">Transposase</fullName>
    </recommendedName>
</protein>
<reference evidence="1 2" key="1">
    <citation type="submission" date="2020-10" db="EMBL/GenBank/DDBJ databases">
        <title>Sequencing the genomes of 1000 actinobacteria strains.</title>
        <authorList>
            <person name="Klenk H.-P."/>
        </authorList>
    </citation>
    <scope>NUCLEOTIDE SEQUENCE [LARGE SCALE GENOMIC DNA]</scope>
    <source>
        <strain evidence="1 2">DSM 43173</strain>
    </source>
</reference>
<sequence>MDVPARRTFYNTVRLHEGIGYVTPDDEHHGHGEAI</sequence>